<feature type="transmembrane region" description="Helical" evidence="1">
    <location>
        <begin position="39"/>
        <end position="62"/>
    </location>
</feature>
<protein>
    <submittedName>
        <fullName evidence="3">Uncharacterized protein</fullName>
    </submittedName>
</protein>
<dbReference type="HOGENOM" id="CLU_2609853_0_0_1"/>
<feature type="chain" id="PRO_5003773280" evidence="2">
    <location>
        <begin position="20"/>
        <end position="79"/>
    </location>
</feature>
<reference evidence="3" key="1">
    <citation type="submission" date="2013-04" db="UniProtKB">
        <authorList>
            <consortium name="EnsemblPlants"/>
        </authorList>
    </citation>
    <scope>IDENTIFICATION</scope>
</reference>
<dbReference type="Gramene" id="OB02G15410.1">
    <property type="protein sequence ID" value="OB02G15410.1"/>
    <property type="gene ID" value="OB02G15410"/>
</dbReference>
<dbReference type="EnsemblPlants" id="OB02G15410.1">
    <property type="protein sequence ID" value="OB02G15410.1"/>
    <property type="gene ID" value="OB02G15410"/>
</dbReference>
<dbReference type="AlphaFoldDB" id="J3LA74"/>
<keyword evidence="2" id="KW-0732">Signal</keyword>
<evidence type="ECO:0000256" key="1">
    <source>
        <dbReference type="SAM" id="Phobius"/>
    </source>
</evidence>
<proteinExistence type="predicted"/>
<keyword evidence="1" id="KW-0472">Membrane</keyword>
<evidence type="ECO:0000256" key="2">
    <source>
        <dbReference type="SAM" id="SignalP"/>
    </source>
</evidence>
<keyword evidence="1" id="KW-0812">Transmembrane</keyword>
<sequence length="79" mass="9271">MLTLKFLVLLLLLILPSEKNVMQITLDHCTLSYGVFHNYLAFVFILLFSYRLVPFLQTISCFPLQNSLRMTPEESICEW</sequence>
<dbReference type="Proteomes" id="UP000006038">
    <property type="component" value="Unassembled WGS sequence"/>
</dbReference>
<organism evidence="3">
    <name type="scientific">Oryza brachyantha</name>
    <name type="common">malo sina</name>
    <dbReference type="NCBI Taxonomy" id="4533"/>
    <lineage>
        <taxon>Eukaryota</taxon>
        <taxon>Viridiplantae</taxon>
        <taxon>Streptophyta</taxon>
        <taxon>Embryophyta</taxon>
        <taxon>Tracheophyta</taxon>
        <taxon>Spermatophyta</taxon>
        <taxon>Magnoliopsida</taxon>
        <taxon>Liliopsida</taxon>
        <taxon>Poales</taxon>
        <taxon>Poaceae</taxon>
        <taxon>BOP clade</taxon>
        <taxon>Oryzoideae</taxon>
        <taxon>Oryzeae</taxon>
        <taxon>Oryzinae</taxon>
        <taxon>Oryza</taxon>
    </lineage>
</organism>
<evidence type="ECO:0000313" key="3">
    <source>
        <dbReference type="EnsemblPlants" id="OB02G15410.1"/>
    </source>
</evidence>
<accession>J3LA74</accession>
<evidence type="ECO:0000313" key="4">
    <source>
        <dbReference type="Proteomes" id="UP000006038"/>
    </source>
</evidence>
<keyword evidence="1" id="KW-1133">Transmembrane helix</keyword>
<feature type="signal peptide" evidence="2">
    <location>
        <begin position="1"/>
        <end position="19"/>
    </location>
</feature>
<keyword evidence="4" id="KW-1185">Reference proteome</keyword>
<name>J3LA74_ORYBR</name>